<keyword evidence="6 8" id="KW-1133">Transmembrane helix</keyword>
<dbReference type="Gene3D" id="1.10.3720.10">
    <property type="entry name" value="MetI-like"/>
    <property type="match status" value="1"/>
</dbReference>
<accession>A0A1H3FW93</accession>
<dbReference type="InterPro" id="IPR000515">
    <property type="entry name" value="MetI-like"/>
</dbReference>
<reference evidence="11" key="1">
    <citation type="submission" date="2016-10" db="EMBL/GenBank/DDBJ databases">
        <authorList>
            <person name="Varghese N."/>
            <person name="Submissions S."/>
        </authorList>
    </citation>
    <scope>NUCLEOTIDE SEQUENCE [LARGE SCALE GENOMIC DNA]</scope>
    <source>
        <strain evidence="11">NRRL B-59562</strain>
    </source>
</reference>
<dbReference type="RefSeq" id="WP_090231593.1">
    <property type="nucleotide sequence ID" value="NZ_FNNU01000008.1"/>
</dbReference>
<evidence type="ECO:0000256" key="4">
    <source>
        <dbReference type="ARBA" id="ARBA00022475"/>
    </source>
</evidence>
<evidence type="ECO:0000313" key="10">
    <source>
        <dbReference type="EMBL" id="SDX95095.1"/>
    </source>
</evidence>
<dbReference type="PANTHER" id="PTHR42929:SF1">
    <property type="entry name" value="INNER MEMBRANE ABC TRANSPORTER PERMEASE PROTEIN YDCU-RELATED"/>
    <property type="match status" value="1"/>
</dbReference>
<feature type="transmembrane region" description="Helical" evidence="8">
    <location>
        <begin position="196"/>
        <end position="218"/>
    </location>
</feature>
<dbReference type="CDD" id="cd06261">
    <property type="entry name" value="TM_PBP2"/>
    <property type="match status" value="1"/>
</dbReference>
<feature type="transmembrane region" description="Helical" evidence="8">
    <location>
        <begin position="67"/>
        <end position="89"/>
    </location>
</feature>
<dbReference type="GO" id="GO:0005886">
    <property type="term" value="C:plasma membrane"/>
    <property type="evidence" value="ECO:0007669"/>
    <property type="project" value="UniProtKB-SubCell"/>
</dbReference>
<dbReference type="AlphaFoldDB" id="A0A1H3FW93"/>
<feature type="transmembrane region" description="Helical" evidence="8">
    <location>
        <begin position="101"/>
        <end position="120"/>
    </location>
</feature>
<dbReference type="PANTHER" id="PTHR42929">
    <property type="entry name" value="INNER MEMBRANE ABC TRANSPORTER PERMEASE PROTEIN YDCU-RELATED-RELATED"/>
    <property type="match status" value="1"/>
</dbReference>
<feature type="transmembrane region" description="Helical" evidence="8">
    <location>
        <begin position="154"/>
        <end position="175"/>
    </location>
</feature>
<keyword evidence="7 8" id="KW-0472">Membrane</keyword>
<dbReference type="OrthoDB" id="9807047at2"/>
<organism evidence="10 11">
    <name type="scientific">Pseudomonas kuykendallii</name>
    <dbReference type="NCBI Taxonomy" id="1007099"/>
    <lineage>
        <taxon>Bacteria</taxon>
        <taxon>Pseudomonadati</taxon>
        <taxon>Pseudomonadota</taxon>
        <taxon>Gammaproteobacteria</taxon>
        <taxon>Pseudomonadales</taxon>
        <taxon>Pseudomonadaceae</taxon>
        <taxon>Pseudomonas</taxon>
    </lineage>
</organism>
<evidence type="ECO:0000256" key="6">
    <source>
        <dbReference type="ARBA" id="ARBA00022989"/>
    </source>
</evidence>
<feature type="domain" description="ABC transmembrane type-1" evidence="9">
    <location>
        <begin position="64"/>
        <end position="273"/>
    </location>
</feature>
<evidence type="ECO:0000256" key="1">
    <source>
        <dbReference type="ARBA" id="ARBA00004651"/>
    </source>
</evidence>
<keyword evidence="3 8" id="KW-0813">Transport</keyword>
<evidence type="ECO:0000256" key="2">
    <source>
        <dbReference type="ARBA" id="ARBA00007069"/>
    </source>
</evidence>
<dbReference type="InterPro" id="IPR035906">
    <property type="entry name" value="MetI-like_sf"/>
</dbReference>
<dbReference type="STRING" id="1007099.SAMN05216287_4192"/>
<dbReference type="SUPFAM" id="SSF161098">
    <property type="entry name" value="MetI-like"/>
    <property type="match status" value="1"/>
</dbReference>
<dbReference type="Proteomes" id="UP000243778">
    <property type="component" value="Unassembled WGS sequence"/>
</dbReference>
<dbReference type="PROSITE" id="PS50928">
    <property type="entry name" value="ABC_TM1"/>
    <property type="match status" value="1"/>
</dbReference>
<feature type="transmembrane region" description="Helical" evidence="8">
    <location>
        <begin position="257"/>
        <end position="281"/>
    </location>
</feature>
<keyword evidence="5 8" id="KW-0812">Transmembrane</keyword>
<evidence type="ECO:0000259" key="9">
    <source>
        <dbReference type="PROSITE" id="PS50928"/>
    </source>
</evidence>
<name>A0A1H3FW93_9PSED</name>
<dbReference type="Pfam" id="PF00528">
    <property type="entry name" value="BPD_transp_1"/>
    <property type="match status" value="1"/>
</dbReference>
<keyword evidence="4" id="KW-1003">Cell membrane</keyword>
<evidence type="ECO:0000256" key="5">
    <source>
        <dbReference type="ARBA" id="ARBA00022692"/>
    </source>
</evidence>
<evidence type="ECO:0000256" key="7">
    <source>
        <dbReference type="ARBA" id="ARBA00023136"/>
    </source>
</evidence>
<evidence type="ECO:0000256" key="3">
    <source>
        <dbReference type="ARBA" id="ARBA00022448"/>
    </source>
</evidence>
<comment type="similarity">
    <text evidence="2">Belongs to the binding-protein-dependent transport system permease family. CysTW subfamily.</text>
</comment>
<proteinExistence type="inferred from homology"/>
<gene>
    <name evidence="10" type="ORF">SAMN05216287_4192</name>
</gene>
<protein>
    <submittedName>
        <fullName evidence="10">Spermidine/putrescine transport system permease protein</fullName>
    </submittedName>
</protein>
<dbReference type="EMBL" id="FNNU01000008">
    <property type="protein sequence ID" value="SDX95095.1"/>
    <property type="molecule type" value="Genomic_DNA"/>
</dbReference>
<comment type="subcellular location">
    <subcellularLocation>
        <location evidence="1 8">Cell membrane</location>
        <topology evidence="1 8">Multi-pass membrane protein</topology>
    </subcellularLocation>
</comment>
<keyword evidence="11" id="KW-1185">Reference proteome</keyword>
<sequence>MRFSRYPLITGGPWLLLLLTFFVLPIAGLLLLSLSPGNGSAAAFPTLDNYRGILDLASGRPQVLARTLGVALGVVLLATLIALPVAYYLAKGVRSTRLQALVLMLVTVTFLVGPLIRTVSWRGILGVKGLINTALTSSGLLDAPIMALLYGRPAVIAAMTYNSFPFMLFTLFLAMRTIDDRYLVAARDLGASANATFWRIVMPLAAPGLCVGAVLVFVPTLSTVLEPEMLGGTSGRLTTTEIRDQFFHALNWPLGSALTVLLIVAGGLAVGLLAALLALFARACGRVGLSLGSGGGR</sequence>
<evidence type="ECO:0000313" key="11">
    <source>
        <dbReference type="Proteomes" id="UP000243778"/>
    </source>
</evidence>
<dbReference type="GO" id="GO:0055085">
    <property type="term" value="P:transmembrane transport"/>
    <property type="evidence" value="ECO:0007669"/>
    <property type="project" value="InterPro"/>
</dbReference>
<evidence type="ECO:0000256" key="8">
    <source>
        <dbReference type="RuleBase" id="RU363032"/>
    </source>
</evidence>